<dbReference type="Proteomes" id="UP001061862">
    <property type="component" value="Chromosome"/>
</dbReference>
<dbReference type="InterPro" id="IPR036388">
    <property type="entry name" value="WH-like_DNA-bd_sf"/>
</dbReference>
<name>A0ABY6CAI9_9HYPH</name>
<dbReference type="InterPro" id="IPR005119">
    <property type="entry name" value="LysR_subst-bd"/>
</dbReference>
<dbReference type="SUPFAM" id="SSF46785">
    <property type="entry name" value="Winged helix' DNA-binding domain"/>
    <property type="match status" value="1"/>
</dbReference>
<keyword evidence="4" id="KW-0804">Transcription</keyword>
<evidence type="ECO:0000256" key="2">
    <source>
        <dbReference type="ARBA" id="ARBA00023015"/>
    </source>
</evidence>
<dbReference type="EMBL" id="CP104965">
    <property type="protein sequence ID" value="UXN69137.1"/>
    <property type="molecule type" value="Genomic_DNA"/>
</dbReference>
<keyword evidence="7" id="KW-1185">Reference proteome</keyword>
<dbReference type="SUPFAM" id="SSF53850">
    <property type="entry name" value="Periplasmic binding protein-like II"/>
    <property type="match status" value="1"/>
</dbReference>
<evidence type="ECO:0000256" key="4">
    <source>
        <dbReference type="ARBA" id="ARBA00023163"/>
    </source>
</evidence>
<reference evidence="6 7" key="1">
    <citation type="submission" date="2022-09" db="EMBL/GenBank/DDBJ databases">
        <title>Interaction between co-microsymbionts with complementary sets of symbiotic genes in legume-rhizobium systems.</title>
        <authorList>
            <person name="Safronova V."/>
            <person name="Sazanova A."/>
            <person name="Afonin A."/>
            <person name="Chirak E."/>
        </authorList>
    </citation>
    <scope>NUCLEOTIDE SEQUENCE [LARGE SCALE GENOMIC DNA]</scope>
    <source>
        <strain evidence="6 7">A18/4-1</strain>
    </source>
</reference>
<dbReference type="Pfam" id="PF03466">
    <property type="entry name" value="LysR_substrate"/>
    <property type="match status" value="1"/>
</dbReference>
<evidence type="ECO:0000313" key="6">
    <source>
        <dbReference type="EMBL" id="UXN69137.1"/>
    </source>
</evidence>
<sequence length="305" mass="32616">MKYFETKQLEAFSAVVSIGSMTGAAKAIGRSQPVITRLIQDLEAEVGFALLHRNGPRISPTAQGLAFSEQVEVFLSGLRAIGDRAEAIEKSEQLPIQIAAVPALASSLLPNALANIPPELLPNKIHIQSISSENVVQAVIARTAEIGIASWPLDNPGIEVHWQAEVQCNAVVSVDHPLAGLSAIAATDLKNQRLIVAANPYRLRMPIEEALTAHDIGMSSVIDCNATYVSLSLARKNLGVAIVEPLTAIGLPLDGVRVIPLTFRIPFRWSVITAIGRPLSAATEVIIREMRKTALAEVPSVVTID</sequence>
<dbReference type="Gene3D" id="3.40.190.290">
    <property type="match status" value="1"/>
</dbReference>
<evidence type="ECO:0000256" key="1">
    <source>
        <dbReference type="ARBA" id="ARBA00009437"/>
    </source>
</evidence>
<dbReference type="PANTHER" id="PTHR30427">
    <property type="entry name" value="TRANSCRIPTIONAL ACTIVATOR PROTEIN LYSR"/>
    <property type="match status" value="1"/>
</dbReference>
<dbReference type="RefSeq" id="WP_262167396.1">
    <property type="nucleotide sequence ID" value="NZ_CP104965.1"/>
</dbReference>
<accession>A0ABY6CAI9</accession>
<keyword evidence="2" id="KW-0805">Transcription regulation</keyword>
<evidence type="ECO:0000313" key="7">
    <source>
        <dbReference type="Proteomes" id="UP001061862"/>
    </source>
</evidence>
<dbReference type="Pfam" id="PF00126">
    <property type="entry name" value="HTH_1"/>
    <property type="match status" value="1"/>
</dbReference>
<feature type="domain" description="HTH lysR-type" evidence="5">
    <location>
        <begin position="4"/>
        <end position="61"/>
    </location>
</feature>
<evidence type="ECO:0000259" key="5">
    <source>
        <dbReference type="PROSITE" id="PS50931"/>
    </source>
</evidence>
<organism evidence="6 7">
    <name type="scientific">Devosia neptuniae</name>
    <dbReference type="NCBI Taxonomy" id="191302"/>
    <lineage>
        <taxon>Bacteria</taxon>
        <taxon>Pseudomonadati</taxon>
        <taxon>Pseudomonadota</taxon>
        <taxon>Alphaproteobacteria</taxon>
        <taxon>Hyphomicrobiales</taxon>
        <taxon>Devosiaceae</taxon>
        <taxon>Devosia</taxon>
    </lineage>
</organism>
<dbReference type="InterPro" id="IPR000847">
    <property type="entry name" value="LysR_HTH_N"/>
</dbReference>
<proteinExistence type="inferred from homology"/>
<evidence type="ECO:0000256" key="3">
    <source>
        <dbReference type="ARBA" id="ARBA00023125"/>
    </source>
</evidence>
<comment type="similarity">
    <text evidence="1">Belongs to the LysR transcriptional regulatory family.</text>
</comment>
<gene>
    <name evidence="6" type="ORF">N8A98_18130</name>
</gene>
<dbReference type="PANTHER" id="PTHR30427:SF1">
    <property type="entry name" value="TRANSCRIPTIONAL ACTIVATOR PROTEIN LYSR"/>
    <property type="match status" value="1"/>
</dbReference>
<protein>
    <submittedName>
        <fullName evidence="6">LysR family transcriptional regulator</fullName>
    </submittedName>
</protein>
<dbReference type="InterPro" id="IPR036390">
    <property type="entry name" value="WH_DNA-bd_sf"/>
</dbReference>
<dbReference type="Gene3D" id="1.10.10.10">
    <property type="entry name" value="Winged helix-like DNA-binding domain superfamily/Winged helix DNA-binding domain"/>
    <property type="match status" value="1"/>
</dbReference>
<keyword evidence="3" id="KW-0238">DNA-binding</keyword>
<dbReference type="PROSITE" id="PS50931">
    <property type="entry name" value="HTH_LYSR"/>
    <property type="match status" value="1"/>
</dbReference>